<dbReference type="EMBL" id="BJHX01000001">
    <property type="protein sequence ID" value="GDY60770.1"/>
    <property type="molecule type" value="Genomic_DNA"/>
</dbReference>
<dbReference type="InterPro" id="IPR039422">
    <property type="entry name" value="MarR/SlyA-like"/>
</dbReference>
<evidence type="ECO:0000256" key="1">
    <source>
        <dbReference type="ARBA" id="ARBA00023015"/>
    </source>
</evidence>
<dbReference type="SMART" id="SM00347">
    <property type="entry name" value="HTH_MARR"/>
    <property type="match status" value="1"/>
</dbReference>
<comment type="caution">
    <text evidence="5">The sequence shown here is derived from an EMBL/GenBank/DDBJ whole genome shotgun (WGS) entry which is preliminary data.</text>
</comment>
<dbReference type="InterPro" id="IPR000835">
    <property type="entry name" value="HTH_MarR-typ"/>
</dbReference>
<dbReference type="Proteomes" id="UP000302139">
    <property type="component" value="Unassembled WGS sequence"/>
</dbReference>
<dbReference type="GO" id="GO:0003677">
    <property type="term" value="F:DNA binding"/>
    <property type="evidence" value="ECO:0007669"/>
    <property type="project" value="UniProtKB-KW"/>
</dbReference>
<gene>
    <name evidence="5" type="ORF">SAV14893_001630</name>
</gene>
<accession>A0A4D4LN73</accession>
<evidence type="ECO:0000256" key="2">
    <source>
        <dbReference type="ARBA" id="ARBA00023125"/>
    </source>
</evidence>
<dbReference type="OMA" id="IHECLDG"/>
<dbReference type="Pfam" id="PF01047">
    <property type="entry name" value="MarR"/>
    <property type="match status" value="1"/>
</dbReference>
<dbReference type="SUPFAM" id="SSF46785">
    <property type="entry name" value="Winged helix' DNA-binding domain"/>
    <property type="match status" value="1"/>
</dbReference>
<dbReference type="GO" id="GO:0006950">
    <property type="term" value="P:response to stress"/>
    <property type="evidence" value="ECO:0007669"/>
    <property type="project" value="TreeGrafter"/>
</dbReference>
<dbReference type="Gene3D" id="1.10.10.10">
    <property type="entry name" value="Winged helix-like DNA-binding domain superfamily/Winged helix DNA-binding domain"/>
    <property type="match status" value="1"/>
</dbReference>
<evidence type="ECO:0000259" key="4">
    <source>
        <dbReference type="PROSITE" id="PS50995"/>
    </source>
</evidence>
<dbReference type="InterPro" id="IPR036388">
    <property type="entry name" value="WH-like_DNA-bd_sf"/>
</dbReference>
<sequence length="168" mass="18562">MRDEREPSDAADAGRRPEAVARQVADAVENLVTLWTAAAEAVSPRLSAYQLKALRAVWHRSELNLTALADTLGIALPAASRLCDRLEAAGLLERMSHPRNRRELQLRVTPHGRRVLLEVAERRSRSLATVLAAMPPAQRTSLEHGLHAFHEARARPGAGGDRHRRAQE</sequence>
<evidence type="ECO:0000256" key="3">
    <source>
        <dbReference type="ARBA" id="ARBA00023163"/>
    </source>
</evidence>
<dbReference type="PANTHER" id="PTHR33164">
    <property type="entry name" value="TRANSCRIPTIONAL REGULATOR, MARR FAMILY"/>
    <property type="match status" value="1"/>
</dbReference>
<dbReference type="PROSITE" id="PS50995">
    <property type="entry name" value="HTH_MARR_2"/>
    <property type="match status" value="1"/>
</dbReference>
<keyword evidence="3" id="KW-0804">Transcription</keyword>
<dbReference type="RefSeq" id="WP_010982537.1">
    <property type="nucleotide sequence ID" value="NZ_BAABTN010000054.1"/>
</dbReference>
<name>A0A4D4LN73_STRAX</name>
<proteinExistence type="predicted"/>
<dbReference type="GeneID" id="41538206"/>
<dbReference type="PROSITE" id="PS01117">
    <property type="entry name" value="HTH_MARR_1"/>
    <property type="match status" value="1"/>
</dbReference>
<evidence type="ECO:0000313" key="5">
    <source>
        <dbReference type="EMBL" id="GDY60770.1"/>
    </source>
</evidence>
<evidence type="ECO:0000313" key="6">
    <source>
        <dbReference type="Proteomes" id="UP000302139"/>
    </source>
</evidence>
<organism evidence="5 6">
    <name type="scientific">Streptomyces avermitilis</name>
    <dbReference type="NCBI Taxonomy" id="33903"/>
    <lineage>
        <taxon>Bacteria</taxon>
        <taxon>Bacillati</taxon>
        <taxon>Actinomycetota</taxon>
        <taxon>Actinomycetes</taxon>
        <taxon>Kitasatosporales</taxon>
        <taxon>Streptomycetaceae</taxon>
        <taxon>Streptomyces</taxon>
    </lineage>
</organism>
<feature type="domain" description="HTH marR-type" evidence="4">
    <location>
        <begin position="17"/>
        <end position="151"/>
    </location>
</feature>
<dbReference type="InterPro" id="IPR023187">
    <property type="entry name" value="Tscrpt_reg_MarR-type_CS"/>
</dbReference>
<protein>
    <submittedName>
        <fullName evidence="5">MarR family transcriptional regulator</fullName>
    </submittedName>
</protein>
<dbReference type="GO" id="GO:0003700">
    <property type="term" value="F:DNA-binding transcription factor activity"/>
    <property type="evidence" value="ECO:0007669"/>
    <property type="project" value="InterPro"/>
</dbReference>
<dbReference type="InterPro" id="IPR036390">
    <property type="entry name" value="WH_DNA-bd_sf"/>
</dbReference>
<dbReference type="PANTHER" id="PTHR33164:SF103">
    <property type="entry name" value="REGULATORY PROTEIN MARR"/>
    <property type="match status" value="1"/>
</dbReference>
<keyword evidence="1" id="KW-0805">Transcription regulation</keyword>
<reference evidence="5 6" key="1">
    <citation type="submission" date="2019-04" db="EMBL/GenBank/DDBJ databases">
        <title>Draft genome sequences of Streptomyces avermitilis NBRC 14893.</title>
        <authorList>
            <person name="Komaki H."/>
            <person name="Tamura T."/>
            <person name="Hosoyama A."/>
        </authorList>
    </citation>
    <scope>NUCLEOTIDE SEQUENCE [LARGE SCALE GENOMIC DNA]</scope>
    <source>
        <strain evidence="5 6">NBRC 14893</strain>
    </source>
</reference>
<keyword evidence="2" id="KW-0238">DNA-binding</keyword>
<dbReference type="AlphaFoldDB" id="A0A4D4LN73"/>